<feature type="compositionally biased region" description="Basic residues" evidence="1">
    <location>
        <begin position="1"/>
        <end position="15"/>
    </location>
</feature>
<keyword evidence="3" id="KW-1185">Reference proteome</keyword>
<sequence length="74" mass="8532">MERNPRGNRWRRCPRAMRPPPMLPERLPERACAHGPLPPPQRRCPGPRPLAAAARARFFRLVPLQTDALLTEFL</sequence>
<proteinExistence type="predicted"/>
<protein>
    <submittedName>
        <fullName evidence="2">Uncharacterized protein</fullName>
    </submittedName>
</protein>
<accession>A0A8J5VML2</accession>
<evidence type="ECO:0000256" key="1">
    <source>
        <dbReference type="SAM" id="MobiDB-lite"/>
    </source>
</evidence>
<evidence type="ECO:0000313" key="2">
    <source>
        <dbReference type="EMBL" id="KAG8050299.1"/>
    </source>
</evidence>
<evidence type="ECO:0000313" key="3">
    <source>
        <dbReference type="Proteomes" id="UP000729402"/>
    </source>
</evidence>
<organism evidence="2 3">
    <name type="scientific">Zizania palustris</name>
    <name type="common">Northern wild rice</name>
    <dbReference type="NCBI Taxonomy" id="103762"/>
    <lineage>
        <taxon>Eukaryota</taxon>
        <taxon>Viridiplantae</taxon>
        <taxon>Streptophyta</taxon>
        <taxon>Embryophyta</taxon>
        <taxon>Tracheophyta</taxon>
        <taxon>Spermatophyta</taxon>
        <taxon>Magnoliopsida</taxon>
        <taxon>Liliopsida</taxon>
        <taxon>Poales</taxon>
        <taxon>Poaceae</taxon>
        <taxon>BOP clade</taxon>
        <taxon>Oryzoideae</taxon>
        <taxon>Oryzeae</taxon>
        <taxon>Zizaniinae</taxon>
        <taxon>Zizania</taxon>
    </lineage>
</organism>
<dbReference type="EMBL" id="JAAALK010000289">
    <property type="protein sequence ID" value="KAG8050299.1"/>
    <property type="molecule type" value="Genomic_DNA"/>
</dbReference>
<name>A0A8J5VML2_ZIZPA</name>
<feature type="region of interest" description="Disordered" evidence="1">
    <location>
        <begin position="1"/>
        <end position="25"/>
    </location>
</feature>
<reference evidence="2" key="1">
    <citation type="journal article" date="2021" name="bioRxiv">
        <title>Whole Genome Assembly and Annotation of Northern Wild Rice, Zizania palustris L., Supports a Whole Genome Duplication in the Zizania Genus.</title>
        <authorList>
            <person name="Haas M."/>
            <person name="Kono T."/>
            <person name="Macchietto M."/>
            <person name="Millas R."/>
            <person name="McGilp L."/>
            <person name="Shao M."/>
            <person name="Duquette J."/>
            <person name="Hirsch C.N."/>
            <person name="Kimball J."/>
        </authorList>
    </citation>
    <scope>NUCLEOTIDE SEQUENCE</scope>
    <source>
        <tissue evidence="2">Fresh leaf tissue</tissue>
    </source>
</reference>
<gene>
    <name evidence="2" type="ORF">GUJ93_ZPchr0009g648</name>
</gene>
<comment type="caution">
    <text evidence="2">The sequence shown here is derived from an EMBL/GenBank/DDBJ whole genome shotgun (WGS) entry which is preliminary data.</text>
</comment>
<dbReference type="Proteomes" id="UP000729402">
    <property type="component" value="Unassembled WGS sequence"/>
</dbReference>
<dbReference type="AlphaFoldDB" id="A0A8J5VML2"/>
<reference evidence="2" key="2">
    <citation type="submission" date="2021-02" db="EMBL/GenBank/DDBJ databases">
        <authorList>
            <person name="Kimball J.A."/>
            <person name="Haas M.W."/>
            <person name="Macchietto M."/>
            <person name="Kono T."/>
            <person name="Duquette J."/>
            <person name="Shao M."/>
        </authorList>
    </citation>
    <scope>NUCLEOTIDE SEQUENCE</scope>
    <source>
        <tissue evidence="2">Fresh leaf tissue</tissue>
    </source>
</reference>